<dbReference type="Gene3D" id="1.50.10.20">
    <property type="match status" value="1"/>
</dbReference>
<accession>A0ABR7TZI2</accession>
<proteinExistence type="predicted"/>
<dbReference type="PANTHER" id="PTHR12736">
    <property type="entry name" value="LANC-LIKE PROTEIN"/>
    <property type="match status" value="1"/>
</dbReference>
<dbReference type="RefSeq" id="WP_188092147.1">
    <property type="nucleotide sequence ID" value="NZ_JACVFC010000007.1"/>
</dbReference>
<dbReference type="PRINTS" id="PR01955">
    <property type="entry name" value="LANCFRANKIA"/>
</dbReference>
<dbReference type="InterPro" id="IPR033889">
    <property type="entry name" value="LanC"/>
</dbReference>
<dbReference type="SUPFAM" id="SSF158745">
    <property type="entry name" value="LanC-like"/>
    <property type="match status" value="1"/>
</dbReference>
<organism evidence="1 2">
    <name type="scientific">Chitinophaga qingshengii</name>
    <dbReference type="NCBI Taxonomy" id="1569794"/>
    <lineage>
        <taxon>Bacteria</taxon>
        <taxon>Pseudomonadati</taxon>
        <taxon>Bacteroidota</taxon>
        <taxon>Chitinophagia</taxon>
        <taxon>Chitinophagales</taxon>
        <taxon>Chitinophagaceae</taxon>
        <taxon>Chitinophaga</taxon>
    </lineage>
</organism>
<gene>
    <name evidence="1" type="ORF">ICL07_32045</name>
</gene>
<evidence type="ECO:0000313" key="2">
    <source>
        <dbReference type="Proteomes" id="UP000659124"/>
    </source>
</evidence>
<keyword evidence="2" id="KW-1185">Reference proteome</keyword>
<name>A0ABR7TZI2_9BACT</name>
<dbReference type="PRINTS" id="PR01950">
    <property type="entry name" value="LANCSUPER"/>
</dbReference>
<comment type="caution">
    <text evidence="1">The sequence shown here is derived from an EMBL/GenBank/DDBJ whole genome shotgun (WGS) entry which is preliminary data.</text>
</comment>
<sequence>MKLFHDQQTRIENLTTKLFHIIQPLQIERCGLLDGAAGEILFAATLFKYRGEEEYLEFATTRLESCLEQVYQGTVKDLSFVAGVSGISWLLQYLVANGFLDEDVLQAIDPLEDAVIAAARMDMDNDRFDPLYGLVGKAVYLNLSSRTVSNDILEEIVQYFAETRIREGEACYWMRKAKFQSDTSPEAINFHDVCDLGIAHGMTGIILLFCQLFESNICRKQLTEMVYASIHWLLSKEQQGNIYQFPATISGVYNDTESRIGWCYGDLGIAYMLIKSGKTFQNDHWVKKGIEVARRCTARNVRTAGITSYSRYPYIDGTFCHGASGIYYLFHKINSITQDDQLLSAIKDWGLLTLRLTERYIQRNELRSGYYTEKHHSGLLNGYTGIGLTLLSMLDEENATWDKCLFL</sequence>
<dbReference type="Pfam" id="PF05147">
    <property type="entry name" value="LANC_like"/>
    <property type="match status" value="1"/>
</dbReference>
<evidence type="ECO:0000313" key="1">
    <source>
        <dbReference type="EMBL" id="MBC9935054.1"/>
    </source>
</evidence>
<protein>
    <submittedName>
        <fullName evidence="1">Lanthionine synthetase C family protein</fullName>
    </submittedName>
</protein>
<dbReference type="EMBL" id="JACVFC010000007">
    <property type="protein sequence ID" value="MBC9935054.1"/>
    <property type="molecule type" value="Genomic_DNA"/>
</dbReference>
<dbReference type="SMART" id="SM01260">
    <property type="entry name" value="LANC_like"/>
    <property type="match status" value="1"/>
</dbReference>
<dbReference type="CDD" id="cd04793">
    <property type="entry name" value="LanC"/>
    <property type="match status" value="1"/>
</dbReference>
<dbReference type="InterPro" id="IPR007822">
    <property type="entry name" value="LANC-like"/>
</dbReference>
<dbReference type="Proteomes" id="UP000659124">
    <property type="component" value="Unassembled WGS sequence"/>
</dbReference>
<reference evidence="1 2" key="1">
    <citation type="submission" date="2020-09" db="EMBL/GenBank/DDBJ databases">
        <title>Genome sequences of type strains of Chitinophaga qingshengii and Chitinophaga varians.</title>
        <authorList>
            <person name="Kittiwongwattana C."/>
        </authorList>
    </citation>
    <scope>NUCLEOTIDE SEQUENCE [LARGE SCALE GENOMIC DNA]</scope>
    <source>
        <strain evidence="1 2">JCM 30026</strain>
    </source>
</reference>
<dbReference type="PANTHER" id="PTHR12736:SF7">
    <property type="entry name" value="LANC-LIKE PROTEIN 3"/>
    <property type="match status" value="1"/>
</dbReference>